<evidence type="ECO:0000259" key="7">
    <source>
        <dbReference type="PROSITE" id="PS51360"/>
    </source>
</evidence>
<dbReference type="GO" id="GO:1990269">
    <property type="term" value="F:RNA polymerase II C-terminal domain phosphoserine binding"/>
    <property type="evidence" value="ECO:0007669"/>
    <property type="project" value="TreeGrafter"/>
</dbReference>
<dbReference type="Pfam" id="PF03126">
    <property type="entry name" value="Plus-3"/>
    <property type="match status" value="1"/>
</dbReference>
<evidence type="ECO:0000313" key="8">
    <source>
        <dbReference type="EMBL" id="KPV75234.1"/>
    </source>
</evidence>
<evidence type="ECO:0000256" key="2">
    <source>
        <dbReference type="ARBA" id="ARBA00023015"/>
    </source>
</evidence>
<dbReference type="PROSITE" id="PS51360">
    <property type="entry name" value="PLUS3"/>
    <property type="match status" value="1"/>
</dbReference>
<reference evidence="8 9" key="1">
    <citation type="journal article" date="2015" name="Front. Microbiol.">
        <title>Genome sequence of the plant growth promoting endophytic yeast Rhodotorula graminis WP1.</title>
        <authorList>
            <person name="Firrincieli A."/>
            <person name="Otillar R."/>
            <person name="Salamov A."/>
            <person name="Schmutz J."/>
            <person name="Khan Z."/>
            <person name="Redman R.S."/>
            <person name="Fleck N.D."/>
            <person name="Lindquist E."/>
            <person name="Grigoriev I.V."/>
            <person name="Doty S.L."/>
        </authorList>
    </citation>
    <scope>NUCLEOTIDE SEQUENCE [LARGE SCALE GENOMIC DNA]</scope>
    <source>
        <strain evidence="8 9">WP1</strain>
    </source>
</reference>
<dbReference type="PANTHER" id="PTHR13115:SF8">
    <property type="entry name" value="RNA POLYMERASE-ASSOCIATED PROTEIN RTF1 HOMOLOG"/>
    <property type="match status" value="1"/>
</dbReference>
<name>A0A194S3Y5_RHOGW</name>
<dbReference type="OrthoDB" id="166375at2759"/>
<dbReference type="GO" id="GO:0016593">
    <property type="term" value="C:Cdc73/Paf1 complex"/>
    <property type="evidence" value="ECO:0007669"/>
    <property type="project" value="TreeGrafter"/>
</dbReference>
<evidence type="ECO:0000256" key="3">
    <source>
        <dbReference type="ARBA" id="ARBA00023163"/>
    </source>
</evidence>
<feature type="region of interest" description="Disordered" evidence="6">
    <location>
        <begin position="526"/>
        <end position="573"/>
    </location>
</feature>
<feature type="coiled-coil region" evidence="5">
    <location>
        <begin position="479"/>
        <end position="511"/>
    </location>
</feature>
<feature type="compositionally biased region" description="Low complexity" evidence="6">
    <location>
        <begin position="556"/>
        <end position="565"/>
    </location>
</feature>
<gene>
    <name evidence="8" type="ORF">RHOBADRAFT_53238</name>
</gene>
<feature type="region of interest" description="Disordered" evidence="6">
    <location>
        <begin position="148"/>
        <end position="282"/>
    </location>
</feature>
<evidence type="ECO:0000256" key="1">
    <source>
        <dbReference type="ARBA" id="ARBA00004123"/>
    </source>
</evidence>
<feature type="compositionally biased region" description="Basic and acidic residues" evidence="6">
    <location>
        <begin position="108"/>
        <end position="127"/>
    </location>
</feature>
<dbReference type="GO" id="GO:0003677">
    <property type="term" value="F:DNA binding"/>
    <property type="evidence" value="ECO:0007669"/>
    <property type="project" value="InterPro"/>
</dbReference>
<keyword evidence="3" id="KW-0804">Transcription</keyword>
<keyword evidence="9" id="KW-1185">Reference proteome</keyword>
<evidence type="ECO:0000256" key="4">
    <source>
        <dbReference type="ARBA" id="ARBA00023242"/>
    </source>
</evidence>
<feature type="domain" description="Plus3" evidence="7">
    <location>
        <begin position="276"/>
        <end position="411"/>
    </location>
</feature>
<dbReference type="STRING" id="578459.A0A194S3Y5"/>
<feature type="region of interest" description="Disordered" evidence="6">
    <location>
        <begin position="1"/>
        <end position="127"/>
    </location>
</feature>
<feature type="compositionally biased region" description="Basic and acidic residues" evidence="6">
    <location>
        <begin position="195"/>
        <end position="209"/>
    </location>
</feature>
<proteinExistence type="predicted"/>
<evidence type="ECO:0000256" key="6">
    <source>
        <dbReference type="SAM" id="MobiDB-lite"/>
    </source>
</evidence>
<keyword evidence="2" id="KW-0805">Transcription regulation</keyword>
<feature type="compositionally biased region" description="Low complexity" evidence="6">
    <location>
        <begin position="235"/>
        <end position="248"/>
    </location>
</feature>
<dbReference type="OMA" id="ISGCYAR"/>
<dbReference type="InterPro" id="IPR036128">
    <property type="entry name" value="Plus3-like_sf"/>
</dbReference>
<dbReference type="GeneID" id="28977193"/>
<dbReference type="InterPro" id="IPR004343">
    <property type="entry name" value="Plus-3_dom"/>
</dbReference>
<dbReference type="AlphaFoldDB" id="A0A194S3Y5"/>
<dbReference type="EMBL" id="KQ474078">
    <property type="protein sequence ID" value="KPV75234.1"/>
    <property type="molecule type" value="Genomic_DNA"/>
</dbReference>
<feature type="compositionally biased region" description="Basic and acidic residues" evidence="6">
    <location>
        <begin position="148"/>
        <end position="160"/>
    </location>
</feature>
<evidence type="ECO:0000256" key="5">
    <source>
        <dbReference type="SAM" id="Coils"/>
    </source>
</evidence>
<dbReference type="PANTHER" id="PTHR13115">
    <property type="entry name" value="RNA POLYMERASE-ASSOCIATED PROTEIN RTF1 HOMOLOG"/>
    <property type="match status" value="1"/>
</dbReference>
<feature type="compositionally biased region" description="Low complexity" evidence="6">
    <location>
        <begin position="54"/>
        <end position="64"/>
    </location>
</feature>
<feature type="compositionally biased region" description="Acidic residues" evidence="6">
    <location>
        <begin position="78"/>
        <end position="87"/>
    </location>
</feature>
<keyword evidence="5" id="KW-0175">Coiled coil</keyword>
<feature type="compositionally biased region" description="Basic residues" evidence="6">
    <location>
        <begin position="19"/>
        <end position="34"/>
    </location>
</feature>
<evidence type="ECO:0000313" key="9">
    <source>
        <dbReference type="Proteomes" id="UP000053890"/>
    </source>
</evidence>
<dbReference type="Proteomes" id="UP000053890">
    <property type="component" value="Unassembled WGS sequence"/>
</dbReference>
<dbReference type="Gene3D" id="3.90.70.200">
    <property type="entry name" value="Plus-3 domain"/>
    <property type="match status" value="1"/>
</dbReference>
<comment type="subcellular location">
    <subcellularLocation>
        <location evidence="1">Nucleus</location>
    </subcellularLocation>
</comment>
<keyword evidence="4" id="KW-0539">Nucleus</keyword>
<dbReference type="SMART" id="SM00719">
    <property type="entry name" value="Plus3"/>
    <property type="match status" value="1"/>
</dbReference>
<sequence length="591" mass="64038">MDFEEELLGLTGGGAASSKRTKASKGSKSRRKRAKSDSEDGSASDMDLSESDSDAAPAASTSRGGSRRRGHKSAERVDTDEDESDEDEGRKGGAAKATDENPYPVEGIYKDTAERSRISKLPELEREDFIATRKEEINERVMRAEVAKLARASDARRGGAQDDDEGDDDDDDDDDDEYGGARETRSRKVTGATKTKSEGLEKLKRSRAEKGKKRDKADSSDDDYEEPGRKKNRKASPSSSASSDMDVATSDEDDAPSSKAAAAAAKKKGKKAGPEPLGPSELRDITVPRAKLAEMCRASWFGEWLVGAFVRVTVGPNKDDPQAGNKYRVAQVTGLKKAKEPYRVEAVMTEHDLELTIGTDKARFPMASVSNGPLTDSEYAHYVRMCQTPKTAPPTSKEAAKIKAQLAKHTTYILTEEDLQKQLEASGSNKRGPGAKTRMKIQRDHAVAAGDQAEVDRLNRELAALDAPTGAEQDRARMINERNRANNREEVRKAEAKAQDFRRKQAELLARGDTDVRVDPSARVKTMPRLNYDSSRPQTPGPGSGAATPTKGGPLAAANAAAANAETPRQRGSKIELASQVAINVDDLLDF</sequence>
<dbReference type="SUPFAM" id="SSF159042">
    <property type="entry name" value="Plus3-like"/>
    <property type="match status" value="1"/>
</dbReference>
<feature type="compositionally biased region" description="Acidic residues" evidence="6">
    <location>
        <begin position="161"/>
        <end position="178"/>
    </location>
</feature>
<accession>A0A194S3Y5</accession>
<dbReference type="RefSeq" id="XP_018271283.1">
    <property type="nucleotide sequence ID" value="XM_018416745.1"/>
</dbReference>
<organism evidence="8 9">
    <name type="scientific">Rhodotorula graminis (strain WP1)</name>
    <dbReference type="NCBI Taxonomy" id="578459"/>
    <lineage>
        <taxon>Eukaryota</taxon>
        <taxon>Fungi</taxon>
        <taxon>Dikarya</taxon>
        <taxon>Basidiomycota</taxon>
        <taxon>Pucciniomycotina</taxon>
        <taxon>Microbotryomycetes</taxon>
        <taxon>Sporidiobolales</taxon>
        <taxon>Sporidiobolaceae</taxon>
        <taxon>Rhodotorula</taxon>
    </lineage>
</organism>
<protein>
    <recommendedName>
        <fullName evidence="7">Plus3 domain-containing protein</fullName>
    </recommendedName>
</protein>
<feature type="compositionally biased region" description="Acidic residues" evidence="6">
    <location>
        <begin position="39"/>
        <end position="53"/>
    </location>
</feature>